<protein>
    <recommendedName>
        <fullName evidence="1">methionyl-tRNA formyltransferase</fullName>
        <ecNumber evidence="1">2.1.2.9</ecNumber>
    </recommendedName>
</protein>
<organism evidence="3 4">
    <name type="scientific">Sclerotinia borealis (strain F-4128)</name>
    <dbReference type="NCBI Taxonomy" id="1432307"/>
    <lineage>
        <taxon>Eukaryota</taxon>
        <taxon>Fungi</taxon>
        <taxon>Dikarya</taxon>
        <taxon>Ascomycota</taxon>
        <taxon>Pezizomycotina</taxon>
        <taxon>Leotiomycetes</taxon>
        <taxon>Helotiales</taxon>
        <taxon>Sclerotiniaceae</taxon>
        <taxon>Sclerotinia</taxon>
    </lineage>
</organism>
<dbReference type="Proteomes" id="UP000019487">
    <property type="component" value="Unassembled WGS sequence"/>
</dbReference>
<dbReference type="PANTHER" id="PTHR11138">
    <property type="entry name" value="METHIONYL-TRNA FORMYLTRANSFERASE"/>
    <property type="match status" value="1"/>
</dbReference>
<dbReference type="InterPro" id="IPR002376">
    <property type="entry name" value="Formyl_transf_N"/>
</dbReference>
<reference evidence="3 4" key="1">
    <citation type="journal article" date="2014" name="Genome Announc.">
        <title>Draft genome sequence of Sclerotinia borealis, a psychrophilic plant pathogenic fungus.</title>
        <authorList>
            <person name="Mardanov A.V."/>
            <person name="Beletsky A.V."/>
            <person name="Kadnikov V.V."/>
            <person name="Ignatov A.N."/>
            <person name="Ravin N.V."/>
        </authorList>
    </citation>
    <scope>NUCLEOTIDE SEQUENCE [LARGE SCALE GENOMIC DNA]</scope>
    <source>
        <strain evidence="4">F-4157</strain>
    </source>
</reference>
<evidence type="ECO:0000256" key="1">
    <source>
        <dbReference type="ARBA" id="ARBA00012261"/>
    </source>
</evidence>
<dbReference type="GO" id="GO:0004479">
    <property type="term" value="F:methionyl-tRNA formyltransferase activity"/>
    <property type="evidence" value="ECO:0007669"/>
    <property type="project" value="UniProtKB-EC"/>
</dbReference>
<dbReference type="InterPro" id="IPR041711">
    <property type="entry name" value="Met-tRNA-FMT_N"/>
</dbReference>
<evidence type="ECO:0000313" key="4">
    <source>
        <dbReference type="Proteomes" id="UP000019487"/>
    </source>
</evidence>
<comment type="caution">
    <text evidence="3">The sequence shown here is derived from an EMBL/GenBank/DDBJ whole genome shotgun (WGS) entry which is preliminary data.</text>
</comment>
<sequence>MRLKIRTSLYVLGRIVTPSKPFPINGFHSDSRLLHTRNDSRALNLEPLRIFNFHSRLLHTRIDSIALKPLRILFCGSDEFSCESLRALVKEQRSDPGGIASIDVLVRPSKRFGRGLREVREVPLRQVAKELGLPIHERDTFTGWDLPKSDGQSINLIVAVSFGLFVPPRILNSAEYGGINVHPSLLPQYRGSAPLHHTIMNGDTITGVTLQTLDPHKFDHGVVLSQVGLPIPHPNKIHLQGLLDFITPKAANLLAEGIRDRVFVQPEANQAVRLAPKIRPIDKYIDWEAGLSIKVGQKYRALGRLWCYTRTWWSGKDKKRTILEDFEVVPLLENKRIPKQELERVYQVFPKWEYFCTLVYEDPTHPGAIIIPTIEPGLGLRVIHILVEGQVAGSAIDAVHKLSAFTGDPNHDKTMLMTVALTDISEDGSKPVLRQGKGVEYTTRHLNINRAHLIDPSPKE</sequence>
<proteinExistence type="predicted"/>
<gene>
    <name evidence="3" type="ORF">SBOR_8198</name>
</gene>
<dbReference type="AlphaFoldDB" id="W9C3U3"/>
<dbReference type="SUPFAM" id="SSF53328">
    <property type="entry name" value="Formyltransferase"/>
    <property type="match status" value="1"/>
</dbReference>
<keyword evidence="4" id="KW-1185">Reference proteome</keyword>
<dbReference type="HOGENOM" id="CLU_033347_0_2_1"/>
<evidence type="ECO:0000259" key="2">
    <source>
        <dbReference type="Pfam" id="PF00551"/>
    </source>
</evidence>
<dbReference type="InterPro" id="IPR036477">
    <property type="entry name" value="Formyl_transf_N_sf"/>
</dbReference>
<dbReference type="PANTHER" id="PTHR11138:SF5">
    <property type="entry name" value="METHIONYL-TRNA FORMYLTRANSFERASE, MITOCHONDRIAL"/>
    <property type="match status" value="1"/>
</dbReference>
<dbReference type="CDD" id="cd08646">
    <property type="entry name" value="FMT_core_Met-tRNA-FMT_N"/>
    <property type="match status" value="1"/>
</dbReference>
<accession>W9C3U3</accession>
<dbReference type="OrthoDB" id="10268103at2759"/>
<evidence type="ECO:0000313" key="3">
    <source>
        <dbReference type="EMBL" id="ESZ91417.1"/>
    </source>
</evidence>
<dbReference type="EMBL" id="AYSA01000501">
    <property type="protein sequence ID" value="ESZ91417.1"/>
    <property type="molecule type" value="Genomic_DNA"/>
</dbReference>
<name>W9C3U3_SCLBF</name>
<dbReference type="STRING" id="1432307.W9C3U3"/>
<dbReference type="GO" id="GO:0005739">
    <property type="term" value="C:mitochondrion"/>
    <property type="evidence" value="ECO:0007669"/>
    <property type="project" value="TreeGrafter"/>
</dbReference>
<dbReference type="Pfam" id="PF00551">
    <property type="entry name" value="Formyl_trans_N"/>
    <property type="match status" value="1"/>
</dbReference>
<dbReference type="Gene3D" id="3.40.50.12230">
    <property type="match status" value="1"/>
</dbReference>
<feature type="domain" description="Formyl transferase N-terminal" evidence="2">
    <location>
        <begin position="71"/>
        <end position="233"/>
    </location>
</feature>
<dbReference type="EC" id="2.1.2.9" evidence="1"/>